<accession>A0A7R9Q8Z6</accession>
<keyword evidence="1" id="KW-0732">Signal</keyword>
<proteinExistence type="predicted"/>
<dbReference type="Proteomes" id="UP000759131">
    <property type="component" value="Unassembled WGS sequence"/>
</dbReference>
<sequence>MNGLLSLVFIAILVIGITVPDVTTGYIISKRSDNNYISSNMMVKRDDKVAAPVPEPPIPDDPEWRKAHKCVENTINGKKFTICMKDA</sequence>
<evidence type="ECO:0000256" key="1">
    <source>
        <dbReference type="SAM" id="SignalP"/>
    </source>
</evidence>
<organism evidence="2">
    <name type="scientific">Medioppia subpectinata</name>
    <dbReference type="NCBI Taxonomy" id="1979941"/>
    <lineage>
        <taxon>Eukaryota</taxon>
        <taxon>Metazoa</taxon>
        <taxon>Ecdysozoa</taxon>
        <taxon>Arthropoda</taxon>
        <taxon>Chelicerata</taxon>
        <taxon>Arachnida</taxon>
        <taxon>Acari</taxon>
        <taxon>Acariformes</taxon>
        <taxon>Sarcoptiformes</taxon>
        <taxon>Oribatida</taxon>
        <taxon>Brachypylina</taxon>
        <taxon>Oppioidea</taxon>
        <taxon>Oppiidae</taxon>
        <taxon>Medioppia</taxon>
    </lineage>
</organism>
<reference evidence="2" key="1">
    <citation type="submission" date="2020-11" db="EMBL/GenBank/DDBJ databases">
        <authorList>
            <person name="Tran Van P."/>
        </authorList>
    </citation>
    <scope>NUCLEOTIDE SEQUENCE</scope>
</reference>
<dbReference type="EMBL" id="OC871353">
    <property type="protein sequence ID" value="CAD7635407.1"/>
    <property type="molecule type" value="Genomic_DNA"/>
</dbReference>
<protein>
    <submittedName>
        <fullName evidence="2">Uncharacterized protein</fullName>
    </submittedName>
</protein>
<keyword evidence="3" id="KW-1185">Reference proteome</keyword>
<gene>
    <name evidence="2" type="ORF">OSB1V03_LOCUS15798</name>
</gene>
<name>A0A7R9Q8Z6_9ACAR</name>
<evidence type="ECO:0000313" key="3">
    <source>
        <dbReference type="Proteomes" id="UP000759131"/>
    </source>
</evidence>
<feature type="chain" id="PRO_5036403761" evidence="1">
    <location>
        <begin position="26"/>
        <end position="87"/>
    </location>
</feature>
<dbReference type="AlphaFoldDB" id="A0A7R9Q8Z6"/>
<evidence type="ECO:0000313" key="2">
    <source>
        <dbReference type="EMBL" id="CAD7635407.1"/>
    </source>
</evidence>
<feature type="signal peptide" evidence="1">
    <location>
        <begin position="1"/>
        <end position="25"/>
    </location>
</feature>
<dbReference type="EMBL" id="CAJPIZ010016778">
    <property type="protein sequence ID" value="CAG2115837.1"/>
    <property type="molecule type" value="Genomic_DNA"/>
</dbReference>